<accession>A0ABV8X097</accession>
<evidence type="ECO:0000256" key="1">
    <source>
        <dbReference type="SAM" id="Phobius"/>
    </source>
</evidence>
<comment type="caution">
    <text evidence="2">The sequence shown here is derived from an EMBL/GenBank/DDBJ whole genome shotgun (WGS) entry which is preliminary data.</text>
</comment>
<reference evidence="3" key="1">
    <citation type="journal article" date="2019" name="Int. J. Syst. Evol. Microbiol.">
        <title>The Global Catalogue of Microorganisms (GCM) 10K type strain sequencing project: providing services to taxonomists for standard genome sequencing and annotation.</title>
        <authorList>
            <consortium name="The Broad Institute Genomics Platform"/>
            <consortium name="The Broad Institute Genome Sequencing Center for Infectious Disease"/>
            <person name="Wu L."/>
            <person name="Ma J."/>
        </authorList>
    </citation>
    <scope>NUCLEOTIDE SEQUENCE [LARGE SCALE GENOMIC DNA]</scope>
    <source>
        <strain evidence="3">CCUG 59778</strain>
    </source>
</reference>
<evidence type="ECO:0000313" key="3">
    <source>
        <dbReference type="Proteomes" id="UP001595817"/>
    </source>
</evidence>
<sequence length="106" mass="12091">MSQTKGRFLLGFTVLFLSLQFLATALAIYGQRIAYFIWDFIGLYGPIVLTIVTFLSIGTFISTYIVILRAEKKRPDISFFIFLMINGLYGFIVSLVALFVLAMWWG</sequence>
<keyword evidence="1" id="KW-1133">Transmembrane helix</keyword>
<dbReference type="Proteomes" id="UP001595817">
    <property type="component" value="Unassembled WGS sequence"/>
</dbReference>
<feature type="transmembrane region" description="Helical" evidence="1">
    <location>
        <begin position="43"/>
        <end position="67"/>
    </location>
</feature>
<keyword evidence="1" id="KW-0812">Transmembrane</keyword>
<dbReference type="RefSeq" id="WP_378151118.1">
    <property type="nucleotide sequence ID" value="NZ_JBHSEC010000001.1"/>
</dbReference>
<protein>
    <submittedName>
        <fullName evidence="2">Uncharacterized protein</fullName>
    </submittedName>
</protein>
<keyword evidence="1" id="KW-0472">Membrane</keyword>
<evidence type="ECO:0000313" key="2">
    <source>
        <dbReference type="EMBL" id="MFC4408915.1"/>
    </source>
</evidence>
<keyword evidence="3" id="KW-1185">Reference proteome</keyword>
<gene>
    <name evidence="2" type="ORF">ACFOZY_00555</name>
</gene>
<proteinExistence type="predicted"/>
<dbReference type="EMBL" id="JBHSEC010000001">
    <property type="protein sequence ID" value="MFC4408915.1"/>
    <property type="molecule type" value="Genomic_DNA"/>
</dbReference>
<name>A0ABV8X097_9LACT</name>
<organism evidence="2 3">
    <name type="scientific">Chungangia koreensis</name>
    <dbReference type="NCBI Taxonomy" id="752657"/>
    <lineage>
        <taxon>Bacteria</taxon>
        <taxon>Bacillati</taxon>
        <taxon>Bacillota</taxon>
        <taxon>Bacilli</taxon>
        <taxon>Lactobacillales</taxon>
        <taxon>Chungangia</taxon>
    </lineage>
</organism>
<feature type="transmembrane region" description="Helical" evidence="1">
    <location>
        <begin position="79"/>
        <end position="105"/>
    </location>
</feature>